<evidence type="ECO:0000256" key="1">
    <source>
        <dbReference type="ARBA" id="ARBA00023125"/>
    </source>
</evidence>
<dbReference type="PANTHER" id="PTHR48112">
    <property type="entry name" value="HIGH MOBILITY GROUP PROTEIN DSP1"/>
    <property type="match status" value="1"/>
</dbReference>
<sequence>MPKAESSAKSEVRKTRKASGATTEKVVKGTKKRAAVKDPNAPKRPLSAFMFFSKDWRERVKSENPEASFADQGKLLGAKWKELDEEEKKVRIFGASTYHIIWLHSHSCTTILDLVFPIWVNSHMRKLLLPIRSGTSWLRKSIRLMALLKPRPPPEVGAKKKINS</sequence>
<dbReference type="AlphaFoldDB" id="A0A9P6DNB3"/>
<comment type="caution">
    <text evidence="5">The sequence shown here is derived from an EMBL/GenBank/DDBJ whole genome shotgun (WGS) entry which is preliminary data.</text>
</comment>
<dbReference type="PROSITE" id="PS50118">
    <property type="entry name" value="HMG_BOX_2"/>
    <property type="match status" value="1"/>
</dbReference>
<proteinExistence type="predicted"/>
<feature type="compositionally biased region" description="Basic and acidic residues" evidence="3">
    <location>
        <begin position="1"/>
        <end position="13"/>
    </location>
</feature>
<keyword evidence="2" id="KW-0539">Nucleus</keyword>
<evidence type="ECO:0000313" key="5">
    <source>
        <dbReference type="EMBL" id="KAF9508806.1"/>
    </source>
</evidence>
<feature type="DNA-binding region" description="HMG box" evidence="2">
    <location>
        <begin position="42"/>
        <end position="89"/>
    </location>
</feature>
<evidence type="ECO:0000256" key="3">
    <source>
        <dbReference type="SAM" id="MobiDB-lite"/>
    </source>
</evidence>
<dbReference type="InterPro" id="IPR009071">
    <property type="entry name" value="HMG_box_dom"/>
</dbReference>
<dbReference type="GO" id="GO:0005634">
    <property type="term" value="C:nucleus"/>
    <property type="evidence" value="ECO:0007669"/>
    <property type="project" value="UniProtKB-UniRule"/>
</dbReference>
<dbReference type="OrthoDB" id="1919336at2759"/>
<dbReference type="CDD" id="cd01390">
    <property type="entry name" value="HMG-box_NHP6-like"/>
    <property type="match status" value="1"/>
</dbReference>
<dbReference type="SMART" id="SM00398">
    <property type="entry name" value="HMG"/>
    <property type="match status" value="1"/>
</dbReference>
<protein>
    <recommendedName>
        <fullName evidence="4">HMG box domain-containing protein</fullName>
    </recommendedName>
</protein>
<evidence type="ECO:0000256" key="2">
    <source>
        <dbReference type="PROSITE-ProRule" id="PRU00267"/>
    </source>
</evidence>
<name>A0A9P6DNB3_9AGAM</name>
<gene>
    <name evidence="5" type="ORF">BS47DRAFT_1320550</name>
</gene>
<evidence type="ECO:0000259" key="4">
    <source>
        <dbReference type="PROSITE" id="PS50118"/>
    </source>
</evidence>
<dbReference type="InterPro" id="IPR050342">
    <property type="entry name" value="HMGB"/>
</dbReference>
<feature type="domain" description="HMG box" evidence="4">
    <location>
        <begin position="42"/>
        <end position="89"/>
    </location>
</feature>
<keyword evidence="1 2" id="KW-0238">DNA-binding</keyword>
<accession>A0A9P6DNB3</accession>
<feature type="region of interest" description="Disordered" evidence="3">
    <location>
        <begin position="1"/>
        <end position="43"/>
    </location>
</feature>
<dbReference type="EMBL" id="MU129050">
    <property type="protein sequence ID" value="KAF9508806.1"/>
    <property type="molecule type" value="Genomic_DNA"/>
</dbReference>
<dbReference type="Proteomes" id="UP000886523">
    <property type="component" value="Unassembled WGS sequence"/>
</dbReference>
<dbReference type="GO" id="GO:0003677">
    <property type="term" value="F:DNA binding"/>
    <property type="evidence" value="ECO:0007669"/>
    <property type="project" value="UniProtKB-UniRule"/>
</dbReference>
<reference evidence="5" key="1">
    <citation type="journal article" date="2020" name="Nat. Commun.">
        <title>Large-scale genome sequencing of mycorrhizal fungi provides insights into the early evolution of symbiotic traits.</title>
        <authorList>
            <person name="Miyauchi S."/>
            <person name="Kiss E."/>
            <person name="Kuo A."/>
            <person name="Drula E."/>
            <person name="Kohler A."/>
            <person name="Sanchez-Garcia M."/>
            <person name="Morin E."/>
            <person name="Andreopoulos B."/>
            <person name="Barry K.W."/>
            <person name="Bonito G."/>
            <person name="Buee M."/>
            <person name="Carver A."/>
            <person name="Chen C."/>
            <person name="Cichocki N."/>
            <person name="Clum A."/>
            <person name="Culley D."/>
            <person name="Crous P.W."/>
            <person name="Fauchery L."/>
            <person name="Girlanda M."/>
            <person name="Hayes R.D."/>
            <person name="Keri Z."/>
            <person name="LaButti K."/>
            <person name="Lipzen A."/>
            <person name="Lombard V."/>
            <person name="Magnuson J."/>
            <person name="Maillard F."/>
            <person name="Murat C."/>
            <person name="Nolan M."/>
            <person name="Ohm R.A."/>
            <person name="Pangilinan J."/>
            <person name="Pereira M.F."/>
            <person name="Perotto S."/>
            <person name="Peter M."/>
            <person name="Pfister S."/>
            <person name="Riley R."/>
            <person name="Sitrit Y."/>
            <person name="Stielow J.B."/>
            <person name="Szollosi G."/>
            <person name="Zifcakova L."/>
            <person name="Stursova M."/>
            <person name="Spatafora J.W."/>
            <person name="Tedersoo L."/>
            <person name="Vaario L.M."/>
            <person name="Yamada A."/>
            <person name="Yan M."/>
            <person name="Wang P."/>
            <person name="Xu J."/>
            <person name="Bruns T."/>
            <person name="Baldrian P."/>
            <person name="Vilgalys R."/>
            <person name="Dunand C."/>
            <person name="Henrissat B."/>
            <person name="Grigoriev I.V."/>
            <person name="Hibbett D."/>
            <person name="Nagy L.G."/>
            <person name="Martin F.M."/>
        </authorList>
    </citation>
    <scope>NUCLEOTIDE SEQUENCE</scope>
    <source>
        <strain evidence="5">UP504</strain>
    </source>
</reference>
<dbReference type="InterPro" id="IPR036910">
    <property type="entry name" value="HMG_box_dom_sf"/>
</dbReference>
<organism evidence="5 6">
    <name type="scientific">Hydnum rufescens UP504</name>
    <dbReference type="NCBI Taxonomy" id="1448309"/>
    <lineage>
        <taxon>Eukaryota</taxon>
        <taxon>Fungi</taxon>
        <taxon>Dikarya</taxon>
        <taxon>Basidiomycota</taxon>
        <taxon>Agaricomycotina</taxon>
        <taxon>Agaricomycetes</taxon>
        <taxon>Cantharellales</taxon>
        <taxon>Hydnaceae</taxon>
        <taxon>Hydnum</taxon>
    </lineage>
</organism>
<dbReference type="PANTHER" id="PTHR48112:SF22">
    <property type="entry name" value="MITOCHONDRIAL TRANSCRIPTION FACTOR A, ISOFORM B"/>
    <property type="match status" value="1"/>
</dbReference>
<evidence type="ECO:0000313" key="6">
    <source>
        <dbReference type="Proteomes" id="UP000886523"/>
    </source>
</evidence>
<dbReference type="Pfam" id="PF00505">
    <property type="entry name" value="HMG_box"/>
    <property type="match status" value="1"/>
</dbReference>
<dbReference type="SUPFAM" id="SSF47095">
    <property type="entry name" value="HMG-box"/>
    <property type="match status" value="1"/>
</dbReference>
<keyword evidence="6" id="KW-1185">Reference proteome</keyword>
<dbReference type="Gene3D" id="1.10.30.10">
    <property type="entry name" value="High mobility group box domain"/>
    <property type="match status" value="1"/>
</dbReference>